<dbReference type="GO" id="GO:0008608">
    <property type="term" value="P:attachment of spindle microtubules to kinetochore"/>
    <property type="evidence" value="ECO:0007669"/>
    <property type="project" value="InterPro"/>
</dbReference>
<dbReference type="Proteomes" id="UP000799779">
    <property type="component" value="Unassembled WGS sequence"/>
</dbReference>
<name>A0A6A5W5E1_9PLEO</name>
<dbReference type="AlphaFoldDB" id="A0A6A5W5E1"/>
<accession>A0A6A5W5E1</accession>
<feature type="compositionally biased region" description="Polar residues" evidence="1">
    <location>
        <begin position="1"/>
        <end position="24"/>
    </location>
</feature>
<dbReference type="EMBL" id="ML977628">
    <property type="protein sequence ID" value="KAF1996154.1"/>
    <property type="molecule type" value="Genomic_DNA"/>
</dbReference>
<evidence type="ECO:0000313" key="2">
    <source>
        <dbReference type="EMBL" id="KAF1996154.1"/>
    </source>
</evidence>
<dbReference type="PANTHER" id="PTHR28289:SF1">
    <property type="entry name" value="DASH COMPLEX SUBUNIT HSK3"/>
    <property type="match status" value="1"/>
</dbReference>
<dbReference type="Pfam" id="PF08227">
    <property type="entry name" value="DASH_Hsk3"/>
    <property type="match status" value="1"/>
</dbReference>
<feature type="region of interest" description="Disordered" evidence="1">
    <location>
        <begin position="1"/>
        <end position="26"/>
    </location>
</feature>
<evidence type="ECO:0000313" key="3">
    <source>
        <dbReference type="Proteomes" id="UP000799779"/>
    </source>
</evidence>
<keyword evidence="3" id="KW-1185">Reference proteome</keyword>
<gene>
    <name evidence="2" type="ORF">P154DRAFT_525737</name>
</gene>
<dbReference type="GO" id="GO:0042729">
    <property type="term" value="C:DASH complex"/>
    <property type="evidence" value="ECO:0007669"/>
    <property type="project" value="TreeGrafter"/>
</dbReference>
<dbReference type="OrthoDB" id="3358869at2759"/>
<reference evidence="2" key="1">
    <citation type="journal article" date="2020" name="Stud. Mycol.">
        <title>101 Dothideomycetes genomes: a test case for predicting lifestyles and emergence of pathogens.</title>
        <authorList>
            <person name="Haridas S."/>
            <person name="Albert R."/>
            <person name="Binder M."/>
            <person name="Bloem J."/>
            <person name="Labutti K."/>
            <person name="Salamov A."/>
            <person name="Andreopoulos B."/>
            <person name="Baker S."/>
            <person name="Barry K."/>
            <person name="Bills G."/>
            <person name="Bluhm B."/>
            <person name="Cannon C."/>
            <person name="Castanera R."/>
            <person name="Culley D."/>
            <person name="Daum C."/>
            <person name="Ezra D."/>
            <person name="Gonzalez J."/>
            <person name="Henrissat B."/>
            <person name="Kuo A."/>
            <person name="Liang C."/>
            <person name="Lipzen A."/>
            <person name="Lutzoni F."/>
            <person name="Magnuson J."/>
            <person name="Mondo S."/>
            <person name="Nolan M."/>
            <person name="Ohm R."/>
            <person name="Pangilinan J."/>
            <person name="Park H.-J."/>
            <person name="Ramirez L."/>
            <person name="Alfaro M."/>
            <person name="Sun H."/>
            <person name="Tritt A."/>
            <person name="Yoshinaga Y."/>
            <person name="Zwiers L.-H."/>
            <person name="Turgeon B."/>
            <person name="Goodwin S."/>
            <person name="Spatafora J."/>
            <person name="Crous P."/>
            <person name="Grigoriev I."/>
        </authorList>
    </citation>
    <scope>NUCLEOTIDE SEQUENCE</scope>
    <source>
        <strain evidence="2">CBS 123094</strain>
    </source>
</reference>
<feature type="region of interest" description="Disordered" evidence="1">
    <location>
        <begin position="79"/>
        <end position="98"/>
    </location>
</feature>
<evidence type="ECO:0008006" key="4">
    <source>
        <dbReference type="Google" id="ProtNLM"/>
    </source>
</evidence>
<proteinExistence type="predicted"/>
<dbReference type="PANTHER" id="PTHR28289">
    <property type="entry name" value="DASH COMPLEX SUBUNIT HSK3"/>
    <property type="match status" value="1"/>
</dbReference>
<protein>
    <recommendedName>
        <fullName evidence="4">DASH complex subunit Hsk3 like-domain-containing protein</fullName>
    </recommendedName>
</protein>
<dbReference type="GO" id="GO:0051010">
    <property type="term" value="F:microtubule plus-end binding"/>
    <property type="evidence" value="ECO:0007669"/>
    <property type="project" value="TreeGrafter"/>
</dbReference>
<evidence type="ECO:0000256" key="1">
    <source>
        <dbReference type="SAM" id="MobiDB-lite"/>
    </source>
</evidence>
<dbReference type="InterPro" id="IPR042332">
    <property type="entry name" value="Hsk3"/>
</dbReference>
<organism evidence="2 3">
    <name type="scientific">Amniculicola lignicola CBS 123094</name>
    <dbReference type="NCBI Taxonomy" id="1392246"/>
    <lineage>
        <taxon>Eukaryota</taxon>
        <taxon>Fungi</taxon>
        <taxon>Dikarya</taxon>
        <taxon>Ascomycota</taxon>
        <taxon>Pezizomycotina</taxon>
        <taxon>Dothideomycetes</taxon>
        <taxon>Pleosporomycetidae</taxon>
        <taxon>Pleosporales</taxon>
        <taxon>Amniculicolaceae</taxon>
        <taxon>Amniculicola</taxon>
    </lineage>
</organism>
<dbReference type="InterPro" id="IPR013183">
    <property type="entry name" value="Hsk3-like"/>
</dbReference>
<sequence>MSNLPRPNTSTSSRLSTIPSQKPRQLSHLQAQLAQLTANVADLENLTRMTAIQAQSMRGLGGYSGGMFMAASKVLGEETVKGQGGPAQSEGTRDQEKS</sequence>